<dbReference type="GO" id="GO:0046983">
    <property type="term" value="F:protein dimerization activity"/>
    <property type="evidence" value="ECO:0007669"/>
    <property type="project" value="InterPro"/>
</dbReference>
<protein>
    <submittedName>
        <fullName evidence="4">Uncharacterized protein</fullName>
    </submittedName>
</protein>
<dbReference type="OrthoDB" id="2423954at2759"/>
<dbReference type="InterPro" id="IPR007021">
    <property type="entry name" value="DUF659"/>
</dbReference>
<evidence type="ECO:0000259" key="3">
    <source>
        <dbReference type="Pfam" id="PF05699"/>
    </source>
</evidence>
<comment type="caution">
    <text evidence="4">The sequence shown here is derived from an EMBL/GenBank/DDBJ whole genome shotgun (WGS) entry which is preliminary data.</text>
</comment>
<feature type="domain" description="HAT C-terminal dimerisation" evidence="3">
    <location>
        <begin position="607"/>
        <end position="669"/>
    </location>
</feature>
<dbReference type="Pfam" id="PF05699">
    <property type="entry name" value="Dimer_Tnp_hAT"/>
    <property type="match status" value="1"/>
</dbReference>
<organism evidence="4 5">
    <name type="scientific">Tetrapyrgos nigripes</name>
    <dbReference type="NCBI Taxonomy" id="182062"/>
    <lineage>
        <taxon>Eukaryota</taxon>
        <taxon>Fungi</taxon>
        <taxon>Dikarya</taxon>
        <taxon>Basidiomycota</taxon>
        <taxon>Agaricomycotina</taxon>
        <taxon>Agaricomycetes</taxon>
        <taxon>Agaricomycetidae</taxon>
        <taxon>Agaricales</taxon>
        <taxon>Marasmiineae</taxon>
        <taxon>Marasmiaceae</taxon>
        <taxon>Tetrapyrgos</taxon>
    </lineage>
</organism>
<dbReference type="InterPro" id="IPR012337">
    <property type="entry name" value="RNaseH-like_sf"/>
</dbReference>
<evidence type="ECO:0000256" key="1">
    <source>
        <dbReference type="SAM" id="MobiDB-lite"/>
    </source>
</evidence>
<proteinExistence type="predicted"/>
<name>A0A8H5FNE4_9AGAR</name>
<reference evidence="4 5" key="1">
    <citation type="journal article" date="2020" name="ISME J.">
        <title>Uncovering the hidden diversity of litter-decomposition mechanisms in mushroom-forming fungi.</title>
        <authorList>
            <person name="Floudas D."/>
            <person name="Bentzer J."/>
            <person name="Ahren D."/>
            <person name="Johansson T."/>
            <person name="Persson P."/>
            <person name="Tunlid A."/>
        </authorList>
    </citation>
    <scope>NUCLEOTIDE SEQUENCE [LARGE SCALE GENOMIC DNA]</scope>
    <source>
        <strain evidence="4 5">CBS 291.85</strain>
    </source>
</reference>
<evidence type="ECO:0000313" key="4">
    <source>
        <dbReference type="EMBL" id="KAF5342808.1"/>
    </source>
</evidence>
<feature type="region of interest" description="Disordered" evidence="1">
    <location>
        <begin position="751"/>
        <end position="784"/>
    </location>
</feature>
<dbReference type="InterPro" id="IPR008906">
    <property type="entry name" value="HATC_C_dom"/>
</dbReference>
<feature type="region of interest" description="Disordered" evidence="1">
    <location>
        <begin position="109"/>
        <end position="144"/>
    </location>
</feature>
<feature type="region of interest" description="Disordered" evidence="1">
    <location>
        <begin position="830"/>
        <end position="850"/>
    </location>
</feature>
<sequence length="850" mass="96539">MLAAVGIEQSTISSNMPPSLGPLWEFFHCSSDKSNSSHNRAYCLGCIQKHRPEGVAIQLDENGKEVFNLSDAWFITALTQVKNVNGTKSTMMPHILKCENASKWAKKVAQQLKAGEKGGNNGTEADDESSDGEGTSSRPLKRQKLDKVKTYTQQTLKLPKGIDIPFTNEQKKAIKKQFGRATTSANLPFHWIHDPEVIALLLMFRSCALDVIPERRELAGRILNEAYEEVEEELAETLHKKNVTMTDGWKDISRNSIAGVNVSASFQPYLIELRKTNKDKKDAVSFCTAYEDMIDCAEIKYKCTVVAFTTDNDGGGGAGHQLLVKKRPWLLGTPCAAHQCQLVLGDYFKENKEAAGYSEEASELLGWILNHSKVRDIFDQTQLEKCPELSDPLAYITANLTRWTMHFGSFNRLGHLKDPLQHAAFLKRKEIIAAQVGAEKNNRKKLEMMDSANKQCDLIMNNAFWKGLKSVVEDIEPICYAVNICQSDKPTVRDGMKKRLEKRWKSYDQEFFVFALVLNPFEWLDRFGDAAKIGIWTLLEYFKKFYRRVNSRPSLSNLTGTQLAEFNSQKEQTENDAAKAFLQYMSWTGDFRDLKANEETVQKLFNNDPTQFWEHCLEMPAVSDLAEFAILILTVVVNSAADERLFSTLKITKTRLRNRLKLPRLQKMTKVQAKIRSQQMKGQVAAIRAKRKNHSNERVQTLLAVPRYRDLLENDDRDDSMGRKAGAIYTTSHAGWRHAFKKWTDDVDQEELEQLQRQDTEESGDDDMDIDESTPSSSAAQPVNRRWLPITLEKLFGGDPKRPLDDFIAPRTRRRAYDQEMLMMELLAAEYSDEPPDGGELEGSGDDYSA</sequence>
<dbReference type="Pfam" id="PF04937">
    <property type="entry name" value="DUF659"/>
    <property type="match status" value="1"/>
</dbReference>
<feature type="compositionally biased region" description="Acidic residues" evidence="1">
    <location>
        <begin position="761"/>
        <end position="772"/>
    </location>
</feature>
<dbReference type="SUPFAM" id="SSF53098">
    <property type="entry name" value="Ribonuclease H-like"/>
    <property type="match status" value="1"/>
</dbReference>
<evidence type="ECO:0000259" key="2">
    <source>
        <dbReference type="Pfam" id="PF04937"/>
    </source>
</evidence>
<dbReference type="Proteomes" id="UP000559256">
    <property type="component" value="Unassembled WGS sequence"/>
</dbReference>
<evidence type="ECO:0000313" key="5">
    <source>
        <dbReference type="Proteomes" id="UP000559256"/>
    </source>
</evidence>
<accession>A0A8H5FNE4</accession>
<keyword evidence="5" id="KW-1185">Reference proteome</keyword>
<dbReference type="EMBL" id="JAACJM010000155">
    <property type="protein sequence ID" value="KAF5342808.1"/>
    <property type="molecule type" value="Genomic_DNA"/>
</dbReference>
<feature type="domain" description="DUF659" evidence="2">
    <location>
        <begin position="213"/>
        <end position="349"/>
    </location>
</feature>
<gene>
    <name evidence="4" type="ORF">D9758_013365</name>
</gene>
<feature type="compositionally biased region" description="Acidic residues" evidence="1">
    <location>
        <begin position="831"/>
        <end position="850"/>
    </location>
</feature>
<dbReference type="AlphaFoldDB" id="A0A8H5FNE4"/>